<feature type="disulfide bond" evidence="8">
    <location>
        <begin position="90"/>
        <end position="106"/>
    </location>
</feature>
<dbReference type="GO" id="GO:0007623">
    <property type="term" value="P:circadian rhythm"/>
    <property type="evidence" value="ECO:0007669"/>
    <property type="project" value="TreeGrafter"/>
</dbReference>
<evidence type="ECO:0000256" key="3">
    <source>
        <dbReference type="ARBA" id="ARBA00022525"/>
    </source>
</evidence>
<dbReference type="InterPro" id="IPR035957">
    <property type="entry name" value="Crust_neurohorm_sf"/>
</dbReference>
<keyword evidence="5" id="KW-0027">Amidation</keyword>
<dbReference type="PROSITE" id="PS01250">
    <property type="entry name" value="CHH_MIH_GIH"/>
    <property type="match status" value="1"/>
</dbReference>
<dbReference type="SUPFAM" id="SSF81778">
    <property type="entry name" value="Crustacean CHH/MIH/GIH neurohormone"/>
    <property type="match status" value="1"/>
</dbReference>
<dbReference type="InterPro" id="IPR000346">
    <property type="entry name" value="Hyperglycemic1"/>
</dbReference>
<feature type="chain" id="PRO_5012307229" evidence="9">
    <location>
        <begin position="22"/>
        <end position="141"/>
    </location>
</feature>
<dbReference type="GO" id="GO:0005576">
    <property type="term" value="C:extracellular region"/>
    <property type="evidence" value="ECO:0007669"/>
    <property type="project" value="UniProtKB-SubCell"/>
</dbReference>
<dbReference type="PANTHER" id="PTHR35981">
    <property type="entry name" value="ION TRANSPORT PEPTIDE, ISOFORM C"/>
    <property type="match status" value="1"/>
</dbReference>
<dbReference type="InterPro" id="IPR018251">
    <property type="entry name" value="Crust_neurhormone_CS"/>
</dbReference>
<organism evidence="10">
    <name type="scientific">Caridion steveni</name>
    <dbReference type="NCBI Taxonomy" id="1912102"/>
    <lineage>
        <taxon>Eukaryota</taxon>
        <taxon>Metazoa</taxon>
        <taxon>Ecdysozoa</taxon>
        <taxon>Arthropoda</taxon>
        <taxon>Crustacea</taxon>
        <taxon>Multicrustacea</taxon>
        <taxon>Malacostraca</taxon>
        <taxon>Eumalacostraca</taxon>
        <taxon>Eucarida</taxon>
        <taxon>Decapoda</taxon>
        <taxon>Pleocyemata</taxon>
        <taxon>Caridea</taxon>
        <taxon>Alpheoidea</taxon>
        <taxon>Hippolytidae</taxon>
        <taxon>Caridion</taxon>
    </lineage>
</organism>
<protein>
    <submittedName>
        <fullName evidence="10">CHH1</fullName>
    </submittedName>
</protein>
<evidence type="ECO:0000256" key="7">
    <source>
        <dbReference type="ARBA" id="ARBA00023320"/>
    </source>
</evidence>
<keyword evidence="6 8" id="KW-1015">Disulfide bond</keyword>
<dbReference type="PANTHER" id="PTHR35981:SF2">
    <property type="entry name" value="ION TRANSPORT PEPTIDE, ISOFORM C"/>
    <property type="match status" value="1"/>
</dbReference>
<keyword evidence="4" id="KW-0372">Hormone</keyword>
<dbReference type="InterPro" id="IPR001166">
    <property type="entry name" value="Hyperglycemic"/>
</dbReference>
<keyword evidence="7" id="KW-0527">Neuropeptide</keyword>
<evidence type="ECO:0000256" key="5">
    <source>
        <dbReference type="ARBA" id="ARBA00022815"/>
    </source>
</evidence>
<feature type="signal peptide" evidence="9">
    <location>
        <begin position="1"/>
        <end position="21"/>
    </location>
</feature>
<dbReference type="GO" id="GO:0005184">
    <property type="term" value="F:neuropeptide hormone activity"/>
    <property type="evidence" value="ECO:0007669"/>
    <property type="project" value="InterPro"/>
</dbReference>
<dbReference type="AlphaFoldDB" id="A0A218L0H0"/>
<dbReference type="EMBL" id="KX459416">
    <property type="protein sequence ID" value="ARN17963.1"/>
    <property type="molecule type" value="mRNA"/>
</dbReference>
<dbReference type="PRINTS" id="PR00548">
    <property type="entry name" value="HYPRGLYCEMC1"/>
</dbReference>
<reference evidence="10" key="1">
    <citation type="submission" date="2016-06" db="EMBL/GenBank/DDBJ databases">
        <authorList>
            <person name="Kjaerup R.B."/>
            <person name="Dalgaard T.S."/>
            <person name="Juul-Madsen H.R."/>
        </authorList>
    </citation>
    <scope>NUCLEOTIDE SEQUENCE</scope>
</reference>
<dbReference type="Pfam" id="PF01147">
    <property type="entry name" value="Crust_neurohorm"/>
    <property type="match status" value="1"/>
</dbReference>
<dbReference type="PRINTS" id="PR00550">
    <property type="entry name" value="HYPRGLYCEMIC"/>
</dbReference>
<name>A0A218L0H0_9EUCA</name>
<evidence type="ECO:0000256" key="8">
    <source>
        <dbReference type="PIRSR" id="PIRSR631098-51"/>
    </source>
</evidence>
<evidence type="ECO:0000313" key="10">
    <source>
        <dbReference type="EMBL" id="ARN17963.1"/>
    </source>
</evidence>
<keyword evidence="3" id="KW-0964">Secreted</keyword>
<evidence type="ECO:0000256" key="1">
    <source>
        <dbReference type="ARBA" id="ARBA00004613"/>
    </source>
</evidence>
<gene>
    <name evidence="10" type="primary">CHH1</name>
</gene>
<comment type="similarity">
    <text evidence="2">Belongs to the arthropod CHH/MIH/GIH/VIH hormone family.</text>
</comment>
<accession>A0A218L0H0</accession>
<dbReference type="Gene3D" id="1.10.2010.10">
    <property type="entry name" value="Crustacean CHH/MIH/GIH neurohormone"/>
    <property type="match status" value="1"/>
</dbReference>
<comment type="subcellular location">
    <subcellularLocation>
        <location evidence="1">Secreted</location>
    </subcellularLocation>
</comment>
<sequence>MWPTLVVVVLVLGTSNHGAMARSAEGLARIEKLLSSSSSSSSASPSLPAEPSSPLAALTRGHSVPKRAVLDQSCKGIFDRELFKKLDRVCEDCYNLYRKPYVGIDCRNNCYSNLVFRQCLDDLLLIENLDEYVNAVQMVGK</sequence>
<proteinExistence type="evidence at transcript level"/>
<evidence type="ECO:0000256" key="4">
    <source>
        <dbReference type="ARBA" id="ARBA00022702"/>
    </source>
</evidence>
<feature type="disulfide bond" evidence="8">
    <location>
        <begin position="93"/>
        <end position="119"/>
    </location>
</feature>
<evidence type="ECO:0000256" key="9">
    <source>
        <dbReference type="SAM" id="SignalP"/>
    </source>
</evidence>
<evidence type="ECO:0000256" key="2">
    <source>
        <dbReference type="ARBA" id="ARBA00005447"/>
    </source>
</evidence>
<keyword evidence="9" id="KW-0732">Signal</keyword>
<feature type="disulfide bond" evidence="8">
    <location>
        <begin position="74"/>
        <end position="110"/>
    </location>
</feature>
<dbReference type="InterPro" id="IPR031098">
    <property type="entry name" value="Crust_neurohorm"/>
</dbReference>
<dbReference type="GO" id="GO:0007218">
    <property type="term" value="P:neuropeptide signaling pathway"/>
    <property type="evidence" value="ECO:0007669"/>
    <property type="project" value="UniProtKB-KW"/>
</dbReference>
<evidence type="ECO:0000256" key="6">
    <source>
        <dbReference type="ARBA" id="ARBA00023157"/>
    </source>
</evidence>